<feature type="compositionally biased region" description="Low complexity" evidence="1">
    <location>
        <begin position="97"/>
        <end position="106"/>
    </location>
</feature>
<sequence>MDSFVEQKLEEWNLSCLKVIFQENMIDEEAFRLLDHDSIKEMITAIGPRRKLLKKLEEEKTFRYSLAFKRHIENKHNDSPHNDGDNDNEGDADDNPFDINPNNNTPCLPPNVETVLSRNEITEFAASAIAKLKASSSMVQSNIDHVVHESSELFSNVVMSLKTKTEQMLDNKDIEKDDPERVELLEAFDNAQRPYENLETAYQQEKYFYQSGHFIKPREVPFATAFYPRHNPVTNHVDQVARHVTFQYIPLKDLLKHILESKGFMRGIQQYQPSRDGIMRDFHDGEFCRGHVFFSNGRNVALLLYVDDCEIANPLGSKAGIHKIGVIYCTILNLPPKFRSSLCNCYLVALYNTGDVKTYGFEPILAPLVTDIKELESRGLHISTDVFEGDVHVGSMISTPLKDIPIYPMTIPSVSPILGSQEDSERFVDTDVSLNQSSSIDLCKGNTSMFTDDEGEITDDNSSEEDISLHDLTKSILEELNAEQEDMTRQSDSDVMNEISDDESVGLADDIFEMVTEEDAEHETDDMNLQQQSHSTTECTDTFGPHCRFTRGDEVYSMKKEYKMVKEKKFVCSLDLLLQIFQSRCQTPGCTAESQIQYHFIGVTVVINSVCSEGHKYRFCSSPQVNNIYANNLQAATSLLFSGNQFSKIERMAKFFNLEFLSSSTYYRFQRLYLIPEINEWWSGMRKEILVEFAEKEIVVGGDGQCDSPGFNAKNLCYFIMEESTNHILDVEVMDKRHVGLVSTNMEKEAVQRCLDRLTKEVKVGELVTDASTTVKALLGKLIL</sequence>
<dbReference type="PANTHER" id="PTHR31751">
    <property type="entry name" value="SI:CH211-108C17.2-RELATED-RELATED"/>
    <property type="match status" value="1"/>
</dbReference>
<evidence type="ECO:0000256" key="1">
    <source>
        <dbReference type="SAM" id="MobiDB-lite"/>
    </source>
</evidence>
<keyword evidence="3" id="KW-1185">Reference proteome</keyword>
<feature type="compositionally biased region" description="Acidic residues" evidence="1">
    <location>
        <begin position="85"/>
        <end position="96"/>
    </location>
</feature>
<protein>
    <submittedName>
        <fullName evidence="2">Uncharacterized protein</fullName>
    </submittedName>
</protein>
<comment type="caution">
    <text evidence="2">The sequence shown here is derived from an EMBL/GenBank/DDBJ whole genome shotgun (WGS) entry which is preliminary data.</text>
</comment>
<proteinExistence type="predicted"/>
<feature type="compositionally biased region" description="Basic and acidic residues" evidence="1">
    <location>
        <begin position="73"/>
        <end position="84"/>
    </location>
</feature>
<accession>A0A7D9DJR9</accession>
<gene>
    <name evidence="2" type="ORF">PACLA_8A030549</name>
</gene>
<dbReference type="CDD" id="cd09487">
    <property type="entry name" value="SAM_superfamily"/>
    <property type="match status" value="1"/>
</dbReference>
<evidence type="ECO:0000313" key="3">
    <source>
        <dbReference type="Proteomes" id="UP001152795"/>
    </source>
</evidence>
<name>A0A7D9DJR9_PARCT</name>
<dbReference type="AlphaFoldDB" id="A0A7D9DJR9"/>
<organism evidence="2 3">
    <name type="scientific">Paramuricea clavata</name>
    <name type="common">Red gorgonian</name>
    <name type="synonym">Violescent sea-whip</name>
    <dbReference type="NCBI Taxonomy" id="317549"/>
    <lineage>
        <taxon>Eukaryota</taxon>
        <taxon>Metazoa</taxon>
        <taxon>Cnidaria</taxon>
        <taxon>Anthozoa</taxon>
        <taxon>Octocorallia</taxon>
        <taxon>Malacalcyonacea</taxon>
        <taxon>Plexauridae</taxon>
        <taxon>Paramuricea</taxon>
    </lineage>
</organism>
<dbReference type="Gene3D" id="1.10.150.50">
    <property type="entry name" value="Transcription Factor, Ets-1"/>
    <property type="match status" value="1"/>
</dbReference>
<reference evidence="2" key="1">
    <citation type="submission" date="2020-04" db="EMBL/GenBank/DDBJ databases">
        <authorList>
            <person name="Alioto T."/>
            <person name="Alioto T."/>
            <person name="Gomez Garrido J."/>
        </authorList>
    </citation>
    <scope>NUCLEOTIDE SEQUENCE</scope>
    <source>
        <strain evidence="2">A484AB</strain>
    </source>
</reference>
<dbReference type="InterPro" id="IPR013761">
    <property type="entry name" value="SAM/pointed_sf"/>
</dbReference>
<evidence type="ECO:0000313" key="2">
    <source>
        <dbReference type="EMBL" id="CAB3986487.1"/>
    </source>
</evidence>
<dbReference type="OrthoDB" id="6016432at2759"/>
<dbReference type="PANTHER" id="PTHR31751:SF7">
    <property type="entry name" value="THAP-TYPE DOMAIN-CONTAINING PROTEIN"/>
    <property type="match status" value="1"/>
</dbReference>
<dbReference type="EMBL" id="CACRXK020001021">
    <property type="protein sequence ID" value="CAB3986487.1"/>
    <property type="molecule type" value="Genomic_DNA"/>
</dbReference>
<feature type="region of interest" description="Disordered" evidence="1">
    <location>
        <begin position="73"/>
        <end position="106"/>
    </location>
</feature>
<dbReference type="Proteomes" id="UP001152795">
    <property type="component" value="Unassembled WGS sequence"/>
</dbReference>